<evidence type="ECO:0000256" key="7">
    <source>
        <dbReference type="SAM" id="SignalP"/>
    </source>
</evidence>
<dbReference type="PROSITE" id="PS01187">
    <property type="entry name" value="EGF_CA"/>
    <property type="match status" value="1"/>
</dbReference>
<dbReference type="AlphaFoldDB" id="A0A9W7AB51"/>
<dbReference type="OrthoDB" id="41109at2759"/>
<feature type="region of interest" description="Disordered" evidence="5">
    <location>
        <begin position="798"/>
        <end position="832"/>
    </location>
</feature>
<keyword evidence="3" id="KW-0677">Repeat</keyword>
<dbReference type="InterPro" id="IPR000152">
    <property type="entry name" value="EGF-type_Asp/Asn_hydroxyl_site"/>
</dbReference>
<evidence type="ECO:0000259" key="8">
    <source>
        <dbReference type="PROSITE" id="PS01186"/>
    </source>
</evidence>
<feature type="transmembrane region" description="Helical" evidence="6">
    <location>
        <begin position="746"/>
        <end position="767"/>
    </location>
</feature>
<dbReference type="PANTHER" id="PTHR24039:SF58">
    <property type="entry name" value="EGF-LIKE DOMAIN-CONTAINING PROTEIN"/>
    <property type="match status" value="1"/>
</dbReference>
<dbReference type="PANTHER" id="PTHR24039">
    <property type="entry name" value="FIBRILLIN-RELATED"/>
    <property type="match status" value="1"/>
</dbReference>
<dbReference type="Proteomes" id="UP001165122">
    <property type="component" value="Unassembled WGS sequence"/>
</dbReference>
<sequence length="904" mass="96351">MKTLSRSTLRAVFLPFLLLSSVVPSASASATADAPCTQLKTTLNYSQSNSPRDISSVLRVVVEKVNRELEGVIDVDVEWTGSELHRKVGTYSIKSSVTRRLGDTTTKECFEVPFVIADTNECELPVGHVMAHRCHESAACVNTNGGYECQCEGEDGWGKSLIESTIKGKKSTAGSCDANDDECRSGFICPVDPCQPNGASDCDTSKGAKCVSQVFKDGTGVAYSCECPVKTLGNGHMCSANDEVPSPKVGFDGKPTEATINADYCSCTTPSVDQCAGFPACEAKNTACKTKKDGSSPSCECKPGYVSTKEHGCVDETPPALKLRCDPDSDGITKLRQGDNYEECAVDIEDDNAEDLARSLKITYSEPLPSGCLRKMGDFHVNYTVATPWTEPPFQRVTRTVKVADLDECKISAQEESHFCLEALPRCDISAGAICKNTPGSYTCECPKCTTGDGFLPISGLKLNDPSSPVNYSGGTGCQDNCKPEITLKGPNPKVFRACKCGGLLGMTKNARKLERNEGEAGNFDVDVKALIKVSAGAELCATKDNKDVVQPSNCASAVDHTPDGVVDLTSQIQVGDPVKHPTKKNSWRVPYNVVDKAGNRASTVWRDVRVDELTFDELETVMREEFEAEKKKAVNEAVAAATRKEKQECDGQKRTLRAEIESDGDNASGKRNKRGRNNSCPKCETCPPPPTCGEDDGKSTTKLSNELRNCKTDLTNAKRSGARATSANDSDSDERSNILASLEDLFPLFLLLIVGCSAVGLFVLVLQRAKSALGADGGKSANNDARAADLAKSVYYHSPRHGSQPLSPDVKNGGNDRMKTRSSQQSPLFGGVGGVGGGGRVGAQGGAQGGVQGVFSPSQSVGSPASYSLSPITPSRSARRLQNRKAPGERNMCLGFGSIFECG</sequence>
<evidence type="ECO:0000256" key="4">
    <source>
        <dbReference type="ARBA" id="ARBA00023157"/>
    </source>
</evidence>
<dbReference type="InterPro" id="IPR000742">
    <property type="entry name" value="EGF"/>
</dbReference>
<feature type="signal peptide" evidence="7">
    <location>
        <begin position="1"/>
        <end position="28"/>
    </location>
</feature>
<feature type="compositionally biased region" description="Polar residues" evidence="5">
    <location>
        <begin position="856"/>
        <end position="877"/>
    </location>
</feature>
<keyword evidence="1" id="KW-0245">EGF-like domain</keyword>
<dbReference type="SMART" id="SM00181">
    <property type="entry name" value="EGF"/>
    <property type="match status" value="4"/>
</dbReference>
<dbReference type="Gene3D" id="2.10.25.10">
    <property type="entry name" value="Laminin"/>
    <property type="match status" value="2"/>
</dbReference>
<accession>A0A9W7AB51</accession>
<feature type="chain" id="PRO_5040895467" description="EGF-like domain-containing protein" evidence="7">
    <location>
        <begin position="29"/>
        <end position="904"/>
    </location>
</feature>
<dbReference type="EMBL" id="BRXW01000569">
    <property type="protein sequence ID" value="GMH67076.1"/>
    <property type="molecule type" value="Genomic_DNA"/>
</dbReference>
<dbReference type="Pfam" id="PF07645">
    <property type="entry name" value="EGF_CA"/>
    <property type="match status" value="1"/>
</dbReference>
<feature type="domain" description="EGF-like" evidence="8">
    <location>
        <begin position="299"/>
        <end position="313"/>
    </location>
</feature>
<evidence type="ECO:0000256" key="3">
    <source>
        <dbReference type="ARBA" id="ARBA00022737"/>
    </source>
</evidence>
<dbReference type="PROSITE" id="PS01186">
    <property type="entry name" value="EGF_2"/>
    <property type="match status" value="1"/>
</dbReference>
<comment type="caution">
    <text evidence="9">The sequence shown here is derived from an EMBL/GenBank/DDBJ whole genome shotgun (WGS) entry which is preliminary data.</text>
</comment>
<dbReference type="InterPro" id="IPR018097">
    <property type="entry name" value="EGF_Ca-bd_CS"/>
</dbReference>
<keyword evidence="4" id="KW-1015">Disulfide bond</keyword>
<keyword evidence="6" id="KW-1133">Transmembrane helix</keyword>
<proteinExistence type="predicted"/>
<reference evidence="10" key="1">
    <citation type="journal article" date="2023" name="Commun. Biol.">
        <title>Genome analysis of Parmales, the sister group of diatoms, reveals the evolutionary specialization of diatoms from phago-mixotrophs to photoautotrophs.</title>
        <authorList>
            <person name="Ban H."/>
            <person name="Sato S."/>
            <person name="Yoshikawa S."/>
            <person name="Yamada K."/>
            <person name="Nakamura Y."/>
            <person name="Ichinomiya M."/>
            <person name="Sato N."/>
            <person name="Blanc-Mathieu R."/>
            <person name="Endo H."/>
            <person name="Kuwata A."/>
            <person name="Ogata H."/>
        </authorList>
    </citation>
    <scope>NUCLEOTIDE SEQUENCE [LARGE SCALE GENOMIC DNA]</scope>
    <source>
        <strain evidence="10">NIES 3700</strain>
    </source>
</reference>
<evidence type="ECO:0000313" key="10">
    <source>
        <dbReference type="Proteomes" id="UP001165122"/>
    </source>
</evidence>
<name>A0A9W7AB51_9STRA</name>
<feature type="compositionally biased region" description="Basic and acidic residues" evidence="5">
    <location>
        <begin position="643"/>
        <end position="661"/>
    </location>
</feature>
<keyword evidence="10" id="KW-1185">Reference proteome</keyword>
<organism evidence="9 10">
    <name type="scientific">Triparma laevis f. longispina</name>
    <dbReference type="NCBI Taxonomy" id="1714387"/>
    <lineage>
        <taxon>Eukaryota</taxon>
        <taxon>Sar</taxon>
        <taxon>Stramenopiles</taxon>
        <taxon>Ochrophyta</taxon>
        <taxon>Bolidophyceae</taxon>
        <taxon>Parmales</taxon>
        <taxon>Triparmaceae</taxon>
        <taxon>Triparma</taxon>
    </lineage>
</organism>
<dbReference type="SMART" id="SM00179">
    <property type="entry name" value="EGF_CA"/>
    <property type="match status" value="2"/>
</dbReference>
<dbReference type="CDD" id="cd00054">
    <property type="entry name" value="EGF_CA"/>
    <property type="match status" value="2"/>
</dbReference>
<dbReference type="InterPro" id="IPR049883">
    <property type="entry name" value="NOTCH1_EGF-like"/>
</dbReference>
<protein>
    <recommendedName>
        <fullName evidence="8">EGF-like domain-containing protein</fullName>
    </recommendedName>
</protein>
<dbReference type="GO" id="GO:0005509">
    <property type="term" value="F:calcium ion binding"/>
    <property type="evidence" value="ECO:0007669"/>
    <property type="project" value="InterPro"/>
</dbReference>
<keyword evidence="6" id="KW-0472">Membrane</keyword>
<feature type="region of interest" description="Disordered" evidence="5">
    <location>
        <begin position="642"/>
        <end position="700"/>
    </location>
</feature>
<evidence type="ECO:0000256" key="1">
    <source>
        <dbReference type="ARBA" id="ARBA00022536"/>
    </source>
</evidence>
<dbReference type="PROSITE" id="PS00010">
    <property type="entry name" value="ASX_HYDROXYL"/>
    <property type="match status" value="1"/>
</dbReference>
<gene>
    <name evidence="9" type="ORF">TrLO_g1839</name>
</gene>
<keyword evidence="2 7" id="KW-0732">Signal</keyword>
<dbReference type="InterPro" id="IPR001881">
    <property type="entry name" value="EGF-like_Ca-bd_dom"/>
</dbReference>
<evidence type="ECO:0000313" key="9">
    <source>
        <dbReference type="EMBL" id="GMH67076.1"/>
    </source>
</evidence>
<evidence type="ECO:0000256" key="2">
    <source>
        <dbReference type="ARBA" id="ARBA00022729"/>
    </source>
</evidence>
<evidence type="ECO:0000256" key="6">
    <source>
        <dbReference type="SAM" id="Phobius"/>
    </source>
</evidence>
<keyword evidence="6" id="KW-0812">Transmembrane</keyword>
<feature type="region of interest" description="Disordered" evidence="5">
    <location>
        <begin position="847"/>
        <end position="886"/>
    </location>
</feature>
<evidence type="ECO:0000256" key="5">
    <source>
        <dbReference type="SAM" id="MobiDB-lite"/>
    </source>
</evidence>